<proteinExistence type="predicted"/>
<gene>
    <name evidence="1" type="ORF">LCGC14_3115570</name>
</gene>
<dbReference type="EMBL" id="LAZR01067539">
    <property type="protein sequence ID" value="KKK51377.1"/>
    <property type="molecule type" value="Genomic_DNA"/>
</dbReference>
<reference evidence="1" key="1">
    <citation type="journal article" date="2015" name="Nature">
        <title>Complex archaea that bridge the gap between prokaryotes and eukaryotes.</title>
        <authorList>
            <person name="Spang A."/>
            <person name="Saw J.H."/>
            <person name="Jorgensen S.L."/>
            <person name="Zaremba-Niedzwiedzka K."/>
            <person name="Martijn J."/>
            <person name="Lind A.E."/>
            <person name="van Eijk R."/>
            <person name="Schleper C."/>
            <person name="Guy L."/>
            <person name="Ettema T.J."/>
        </authorList>
    </citation>
    <scope>NUCLEOTIDE SEQUENCE</scope>
</reference>
<dbReference type="AlphaFoldDB" id="A0A0F8W3U9"/>
<protein>
    <submittedName>
        <fullName evidence="1">Uncharacterized protein</fullName>
    </submittedName>
</protein>
<sequence length="139" mass="15664">MAKQVYVFYKKTNPFSGCIETHGIVDLNQPPDGSTFAEHLEKLKVKYSDSDYFLFPLGTEVDPETQKFDTGTSTLIALDPGDITPNEQEILDESQKAQDIADNLPSWDQVETNINNISDMDSAKAFILKLARVVYWDVK</sequence>
<accession>A0A0F8W3U9</accession>
<feature type="non-terminal residue" evidence="1">
    <location>
        <position position="139"/>
    </location>
</feature>
<organism evidence="1">
    <name type="scientific">marine sediment metagenome</name>
    <dbReference type="NCBI Taxonomy" id="412755"/>
    <lineage>
        <taxon>unclassified sequences</taxon>
        <taxon>metagenomes</taxon>
        <taxon>ecological metagenomes</taxon>
    </lineage>
</organism>
<evidence type="ECO:0000313" key="1">
    <source>
        <dbReference type="EMBL" id="KKK51377.1"/>
    </source>
</evidence>
<name>A0A0F8W3U9_9ZZZZ</name>
<comment type="caution">
    <text evidence="1">The sequence shown here is derived from an EMBL/GenBank/DDBJ whole genome shotgun (WGS) entry which is preliminary data.</text>
</comment>